<feature type="domain" description="BD-FAE-like" evidence="3">
    <location>
        <begin position="72"/>
        <end position="268"/>
    </location>
</feature>
<reference evidence="5" key="1">
    <citation type="submission" date="2016-10" db="EMBL/GenBank/DDBJ databases">
        <authorList>
            <person name="Varghese N."/>
            <person name="Submissions S."/>
        </authorList>
    </citation>
    <scope>NUCLEOTIDE SEQUENCE [LARGE SCALE GENOMIC DNA]</scope>
    <source>
        <strain evidence="5">CGMCC 1.3431</strain>
    </source>
</reference>
<dbReference type="STRING" id="260084.SAMN02927928_1560"/>
<evidence type="ECO:0000313" key="4">
    <source>
        <dbReference type="EMBL" id="SCW48676.1"/>
    </source>
</evidence>
<evidence type="ECO:0000259" key="3">
    <source>
        <dbReference type="Pfam" id="PF20434"/>
    </source>
</evidence>
<keyword evidence="5" id="KW-1185">Reference proteome</keyword>
<dbReference type="RefSeq" id="WP_090645754.1">
    <property type="nucleotide sequence ID" value="NZ_CBCRYE010000001.1"/>
</dbReference>
<gene>
    <name evidence="4" type="ORF">SAMN02927928_1560</name>
</gene>
<dbReference type="InterPro" id="IPR050300">
    <property type="entry name" value="GDXG_lipolytic_enzyme"/>
</dbReference>
<dbReference type="SUPFAM" id="SSF53474">
    <property type="entry name" value="alpha/beta-Hydrolases"/>
    <property type="match status" value="1"/>
</dbReference>
<proteinExistence type="predicted"/>
<feature type="chain" id="PRO_5011442963" evidence="2">
    <location>
        <begin position="22"/>
        <end position="320"/>
    </location>
</feature>
<name>A0A1G4QVQ0_9CAUL</name>
<dbReference type="Gene3D" id="3.40.50.1820">
    <property type="entry name" value="alpha/beta hydrolase"/>
    <property type="match status" value="1"/>
</dbReference>
<dbReference type="AlphaFoldDB" id="A0A1G4QVQ0"/>
<feature type="signal peptide" evidence="2">
    <location>
        <begin position="1"/>
        <end position="21"/>
    </location>
</feature>
<accession>A0A1G4QVQ0</accession>
<evidence type="ECO:0000313" key="5">
    <source>
        <dbReference type="Proteomes" id="UP000199150"/>
    </source>
</evidence>
<dbReference type="PANTHER" id="PTHR48081">
    <property type="entry name" value="AB HYDROLASE SUPERFAMILY PROTEIN C4A8.06C"/>
    <property type="match status" value="1"/>
</dbReference>
<dbReference type="PANTHER" id="PTHR48081:SF6">
    <property type="entry name" value="PEPTIDASE S9 PROLYL OLIGOPEPTIDASE CATALYTIC DOMAIN-CONTAINING PROTEIN"/>
    <property type="match status" value="1"/>
</dbReference>
<keyword evidence="1" id="KW-0378">Hydrolase</keyword>
<dbReference type="Proteomes" id="UP000199150">
    <property type="component" value="Unassembled WGS sequence"/>
</dbReference>
<dbReference type="InterPro" id="IPR049492">
    <property type="entry name" value="BD-FAE-like_dom"/>
</dbReference>
<dbReference type="OrthoDB" id="9771666at2"/>
<evidence type="ECO:0000256" key="2">
    <source>
        <dbReference type="SAM" id="SignalP"/>
    </source>
</evidence>
<dbReference type="EMBL" id="FMTS01000001">
    <property type="protein sequence ID" value="SCW48676.1"/>
    <property type="molecule type" value="Genomic_DNA"/>
</dbReference>
<evidence type="ECO:0000256" key="1">
    <source>
        <dbReference type="ARBA" id="ARBA00022801"/>
    </source>
</evidence>
<dbReference type="Pfam" id="PF20434">
    <property type="entry name" value="BD-FAE"/>
    <property type="match status" value="1"/>
</dbReference>
<keyword evidence="2" id="KW-0732">Signal</keyword>
<organism evidence="4 5">
    <name type="scientific">Asticcacaulis taihuensis</name>
    <dbReference type="NCBI Taxonomy" id="260084"/>
    <lineage>
        <taxon>Bacteria</taxon>
        <taxon>Pseudomonadati</taxon>
        <taxon>Pseudomonadota</taxon>
        <taxon>Alphaproteobacteria</taxon>
        <taxon>Caulobacterales</taxon>
        <taxon>Caulobacteraceae</taxon>
        <taxon>Asticcacaulis</taxon>
    </lineage>
</organism>
<sequence length="320" mass="34706">MGLKTAFFIMATAVFAMPATAAPPDPAASFPAKMQAFALYGDSAIPNSKPGPDNETGADTGWIQKVSHPAIQVYLPAKVKATGASVLIIPGGGYAGLTFEYEGVEQAKYFVDHGIAAFVLKYRLPSDLTMADKSIGPLQDAQQGLRFIRLHAGQWNLDPARVGVVGYSAGGHVASTLATHFQKSYIANPEHVSLRPDFQVLVYPVISMDAKITHMDSRNALLGPSPSDALVKDFSNDQQVTRETPPALILHAADDQLVDIDNSIAYLEALRHAGVPVEARFFEKGQHGLFLMPRDRWQWAIIDWLTSDGWLSPRPKTPAD</sequence>
<dbReference type="GO" id="GO:0016787">
    <property type="term" value="F:hydrolase activity"/>
    <property type="evidence" value="ECO:0007669"/>
    <property type="project" value="UniProtKB-KW"/>
</dbReference>
<protein>
    <submittedName>
        <fullName evidence="4">Acetyl esterase/lipase</fullName>
    </submittedName>
</protein>
<dbReference type="InterPro" id="IPR029058">
    <property type="entry name" value="AB_hydrolase_fold"/>
</dbReference>